<dbReference type="InterPro" id="IPR053313">
    <property type="entry name" value="RGF"/>
</dbReference>
<accession>A0A7N0SZ38</accession>
<feature type="region of interest" description="Disordered" evidence="1">
    <location>
        <begin position="37"/>
        <end position="60"/>
    </location>
</feature>
<keyword evidence="2" id="KW-0732">Signal</keyword>
<name>A0A7N0SZ38_KALFE</name>
<evidence type="ECO:0000313" key="3">
    <source>
        <dbReference type="EnsemblPlants" id="Kaladp0015s0068.1.v1.1"/>
    </source>
</evidence>
<dbReference type="Proteomes" id="UP000594263">
    <property type="component" value="Unplaced"/>
</dbReference>
<dbReference type="PANTHER" id="PTHR34961:SF1">
    <property type="entry name" value="ROOT MERISTEM GROWTH FACTOR 10"/>
    <property type="match status" value="1"/>
</dbReference>
<reference evidence="3" key="1">
    <citation type="submission" date="2021-01" db="UniProtKB">
        <authorList>
            <consortium name="EnsemblPlants"/>
        </authorList>
    </citation>
    <scope>IDENTIFICATION</scope>
</reference>
<feature type="compositionally biased region" description="Basic residues" evidence="1">
    <location>
        <begin position="93"/>
        <end position="105"/>
    </location>
</feature>
<dbReference type="Gramene" id="Kaladp0015s0068.1.v1.1">
    <property type="protein sequence ID" value="Kaladp0015s0068.1.v1.1"/>
    <property type="gene ID" value="Kaladp0015s0068.v1.1"/>
</dbReference>
<dbReference type="PANTHER" id="PTHR34961">
    <property type="entry name" value="TRANSMEMBRANE PROTEIN"/>
    <property type="match status" value="1"/>
</dbReference>
<dbReference type="EnsemblPlants" id="Kaladp0015s0068.1.v1.1">
    <property type="protein sequence ID" value="Kaladp0015s0068.1.v1.1"/>
    <property type="gene ID" value="Kaladp0015s0068.v1.1"/>
</dbReference>
<protein>
    <submittedName>
        <fullName evidence="3">Uncharacterized protein</fullName>
    </submittedName>
</protein>
<evidence type="ECO:0000256" key="2">
    <source>
        <dbReference type="SAM" id="SignalP"/>
    </source>
</evidence>
<keyword evidence="4" id="KW-1185">Reference proteome</keyword>
<evidence type="ECO:0000313" key="4">
    <source>
        <dbReference type="Proteomes" id="UP000594263"/>
    </source>
</evidence>
<sequence>MSVSLSRATLLLVLFAYIQNNKCCARPHAFEAAAAVVPDEDTSQKSNLTDNKNDDHKSNLTARKDLLGLQTAYSGKPSKTGISNNDNIVKVGARSHKRRSSKRSSMKMISRQAKTGGGGTKVSYRVPHRKRGEQQPGFNLDYSPPKVHPPHHN</sequence>
<dbReference type="AlphaFoldDB" id="A0A7N0SZ38"/>
<feature type="compositionally biased region" description="Basic and acidic residues" evidence="1">
    <location>
        <begin position="51"/>
        <end position="60"/>
    </location>
</feature>
<proteinExistence type="predicted"/>
<evidence type="ECO:0000256" key="1">
    <source>
        <dbReference type="SAM" id="MobiDB-lite"/>
    </source>
</evidence>
<organism evidence="3 4">
    <name type="scientific">Kalanchoe fedtschenkoi</name>
    <name type="common">Lavender scallops</name>
    <name type="synonym">South American air plant</name>
    <dbReference type="NCBI Taxonomy" id="63787"/>
    <lineage>
        <taxon>Eukaryota</taxon>
        <taxon>Viridiplantae</taxon>
        <taxon>Streptophyta</taxon>
        <taxon>Embryophyta</taxon>
        <taxon>Tracheophyta</taxon>
        <taxon>Spermatophyta</taxon>
        <taxon>Magnoliopsida</taxon>
        <taxon>eudicotyledons</taxon>
        <taxon>Gunneridae</taxon>
        <taxon>Pentapetalae</taxon>
        <taxon>Saxifragales</taxon>
        <taxon>Crassulaceae</taxon>
        <taxon>Kalanchoe</taxon>
    </lineage>
</organism>
<feature type="signal peptide" evidence="2">
    <location>
        <begin position="1"/>
        <end position="25"/>
    </location>
</feature>
<feature type="chain" id="PRO_5029632326" evidence="2">
    <location>
        <begin position="26"/>
        <end position="153"/>
    </location>
</feature>
<feature type="region of interest" description="Disordered" evidence="1">
    <location>
        <begin position="72"/>
        <end position="153"/>
    </location>
</feature>